<reference evidence="2 3" key="1">
    <citation type="journal article" date="2018" name="Nat. Ecol. Evol.">
        <title>Genomic signatures of mitonuclear coevolution across populations of Tigriopus californicus.</title>
        <authorList>
            <person name="Barreto F.S."/>
            <person name="Watson E.T."/>
            <person name="Lima T.G."/>
            <person name="Willett C.S."/>
            <person name="Edmands S."/>
            <person name="Li W."/>
            <person name="Burton R.S."/>
        </authorList>
    </citation>
    <scope>NUCLEOTIDE SEQUENCE [LARGE SCALE GENOMIC DNA]</scope>
    <source>
        <strain evidence="2 3">San Diego</strain>
    </source>
</reference>
<feature type="compositionally biased region" description="Acidic residues" evidence="1">
    <location>
        <begin position="837"/>
        <end position="862"/>
    </location>
</feature>
<feature type="region of interest" description="Disordered" evidence="1">
    <location>
        <begin position="1"/>
        <end position="125"/>
    </location>
</feature>
<comment type="caution">
    <text evidence="2">The sequence shown here is derived from an EMBL/GenBank/DDBJ whole genome shotgun (WGS) entry which is preliminary data.</text>
</comment>
<proteinExistence type="predicted"/>
<organism evidence="2 3">
    <name type="scientific">Tigriopus californicus</name>
    <name type="common">Marine copepod</name>
    <dbReference type="NCBI Taxonomy" id="6832"/>
    <lineage>
        <taxon>Eukaryota</taxon>
        <taxon>Metazoa</taxon>
        <taxon>Ecdysozoa</taxon>
        <taxon>Arthropoda</taxon>
        <taxon>Crustacea</taxon>
        <taxon>Multicrustacea</taxon>
        <taxon>Hexanauplia</taxon>
        <taxon>Copepoda</taxon>
        <taxon>Harpacticoida</taxon>
        <taxon>Harpacticidae</taxon>
        <taxon>Tigriopus</taxon>
    </lineage>
</organism>
<dbReference type="EMBL" id="VCGU01000010">
    <property type="protein sequence ID" value="TRY68303.1"/>
    <property type="molecule type" value="Genomic_DNA"/>
</dbReference>
<feature type="compositionally biased region" description="Polar residues" evidence="1">
    <location>
        <begin position="874"/>
        <end position="890"/>
    </location>
</feature>
<feature type="compositionally biased region" description="Low complexity" evidence="1">
    <location>
        <begin position="95"/>
        <end position="118"/>
    </location>
</feature>
<feature type="compositionally biased region" description="Low complexity" evidence="1">
    <location>
        <begin position="56"/>
        <end position="74"/>
    </location>
</feature>
<sequence length="1037" mass="112702">MASMGSPPSQRADGAIYHQSGPGIVPSGYPAHALPGNVPSMHHRFTGYPTQTGPSTVVQPPQHQYYQHPYTNNYHLHDPKSQISPQPPPQHAMYPQQQHFQPHQQQQQQQHQQPQGHPYSSQESNSHAIYPQNQFRPAIPHGHQHYPAYFQGPQTNPNGYQYGHPQQRAPMQPGTPVMVPNHNSMAANPMCAQQPSNGMVQAAPFTQQHMSSHMRPQMRPRVPGALQVHNYPMHSSQFQSLLTASSMNHMDSQHQHSNMRRLRQMPLGIGGPQLQQMYPQQQEQNTHSEDSQGFSHAFVESHQNQTLDQKHSEAQPFVMDSTIPSRYCAHKKLLAGLAALDKTPAFMTRIQHIHNPVISTKREAGIDNLEEPAPKESQPPINDNPRQGVSKNLEIRRMSNTEEGNKILNDAWTSPDKDKGQTPLQMVESIVSNINNLPKQESTPQLDRIHPSETTSGMAGGGVKGNSKKKALAHIAPSPSVLGQNQPNTATRALTLMQNPSLTVQAAPLSVQMSTTVQTTTSGVHHHQQQQPVMQLVNTLNGPMIMHAVPFSGANVVHAMAGSQNQLVHPILPAQAQAIPVSTSGLFSNVTKPILKKRQKKKTSEHQQPTPGNTMPIPIIMSTAPALAASPATLTAGGTQQIITIGQASQGAGMMSASHGLGQFLPHQNVMVNQAGQVVTNLGGQMIVSNGGALMTMPTVQTGMVLNQLPDGTFIQVPTTQGMISQLPILHGNCQQILANGGPIIMNSNPTGSNHQIIHSNGGTFILASPGGLVQAQGLASSLQPAGLVSPRQHQQIMLSTPGPSSGYVSPSKSNLSPNTSIKSHNTTPIELGDTSSSEDEEDDDDDDGDEDDADDNDDVEDSKDSSDSESDGIQHQSILPLKQSPSTSGLRRKSPIKLSRPTTPVKSRSPRYGTPSRSRNNSKSSSKRSTPESSKTSPRIFIQSNQVDSSGLKATPPHSACDFESPSTSSSHLHHHHERTKEVHEEDEEPSLDTSGSTDDGKGSRIKRRRKRNAEEILKEEVNLSDEARIVVLKRK</sequence>
<feature type="compositionally biased region" description="Polar residues" evidence="1">
    <location>
        <begin position="379"/>
        <end position="389"/>
    </location>
</feature>
<feature type="region of interest" description="Disordered" evidence="1">
    <location>
        <begin position="595"/>
        <end position="615"/>
    </location>
</feature>
<name>A0A553NS85_TIGCA</name>
<evidence type="ECO:0000313" key="2">
    <source>
        <dbReference type="EMBL" id="TRY68303.1"/>
    </source>
</evidence>
<protein>
    <submittedName>
        <fullName evidence="2">Uncharacterized protein</fullName>
    </submittedName>
</protein>
<dbReference type="AlphaFoldDB" id="A0A553NS85"/>
<dbReference type="Proteomes" id="UP000318571">
    <property type="component" value="Chromosome 1"/>
</dbReference>
<feature type="compositionally biased region" description="Low complexity" evidence="1">
    <location>
        <begin position="915"/>
        <end position="939"/>
    </location>
</feature>
<accession>A0A553NS85</accession>
<feature type="region of interest" description="Disordered" evidence="1">
    <location>
        <begin position="438"/>
        <end position="466"/>
    </location>
</feature>
<feature type="compositionally biased region" description="Polar residues" evidence="1">
    <location>
        <begin position="792"/>
        <end position="829"/>
    </location>
</feature>
<gene>
    <name evidence="2" type="ORF">TCAL_16510</name>
</gene>
<keyword evidence="3" id="KW-1185">Reference proteome</keyword>
<feature type="region of interest" description="Disordered" evidence="1">
    <location>
        <begin position="370"/>
        <end position="389"/>
    </location>
</feature>
<feature type="region of interest" description="Disordered" evidence="1">
    <location>
        <begin position="791"/>
        <end position="1015"/>
    </location>
</feature>
<evidence type="ECO:0000256" key="1">
    <source>
        <dbReference type="SAM" id="MobiDB-lite"/>
    </source>
</evidence>
<evidence type="ECO:0000313" key="3">
    <source>
        <dbReference type="Proteomes" id="UP000318571"/>
    </source>
</evidence>